<organism evidence="1 2">
    <name type="scientific">Vaccinium darrowii</name>
    <dbReference type="NCBI Taxonomy" id="229202"/>
    <lineage>
        <taxon>Eukaryota</taxon>
        <taxon>Viridiplantae</taxon>
        <taxon>Streptophyta</taxon>
        <taxon>Embryophyta</taxon>
        <taxon>Tracheophyta</taxon>
        <taxon>Spermatophyta</taxon>
        <taxon>Magnoliopsida</taxon>
        <taxon>eudicotyledons</taxon>
        <taxon>Gunneridae</taxon>
        <taxon>Pentapetalae</taxon>
        <taxon>asterids</taxon>
        <taxon>Ericales</taxon>
        <taxon>Ericaceae</taxon>
        <taxon>Vaccinioideae</taxon>
        <taxon>Vaccinieae</taxon>
        <taxon>Vaccinium</taxon>
    </lineage>
</organism>
<protein>
    <submittedName>
        <fullName evidence="1">Uncharacterized protein</fullName>
    </submittedName>
</protein>
<evidence type="ECO:0000313" key="1">
    <source>
        <dbReference type="EMBL" id="KAH7865074.1"/>
    </source>
</evidence>
<gene>
    <name evidence="1" type="ORF">Vadar_001870</name>
</gene>
<proteinExistence type="predicted"/>
<name>A0ACB7ZHW7_9ERIC</name>
<accession>A0ACB7ZHW7</accession>
<dbReference type="EMBL" id="CM037159">
    <property type="protein sequence ID" value="KAH7865074.1"/>
    <property type="molecule type" value="Genomic_DNA"/>
</dbReference>
<dbReference type="Proteomes" id="UP000828048">
    <property type="component" value="Chromosome 9"/>
</dbReference>
<evidence type="ECO:0000313" key="2">
    <source>
        <dbReference type="Proteomes" id="UP000828048"/>
    </source>
</evidence>
<sequence>MIAGCNADGKLSGKKMEGDDNLRTVECLRGRLVAERAASRAAKEDAEQMGNKLTELENKLRAEIKSGNRADKRLKLLMKRLESLNLSFVSENSSTLGKSDMSSVSSSSSTNCANYASEDESKKKSPKNSQDLEDNASSQTFTAPDLSHCSSTEESSKPEEENPSSEEPSEVNSSQNYHDLKTDDLSSCSISDQAQDDYVDNSLALVPVDLPMESRPPNPVIVNASVKDVLDALRNAREKLQLSMAIRSHMIKVGSK</sequence>
<reference evidence="1 2" key="1">
    <citation type="journal article" date="2021" name="Hortic Res">
        <title>High-quality reference genome and annotation aids understanding of berry development for evergreen blueberry (Vaccinium darrowii).</title>
        <authorList>
            <person name="Yu J."/>
            <person name="Hulse-Kemp A.M."/>
            <person name="Babiker E."/>
            <person name="Staton M."/>
        </authorList>
    </citation>
    <scope>NUCLEOTIDE SEQUENCE [LARGE SCALE GENOMIC DNA]</scope>
    <source>
        <strain evidence="2">cv. NJ 8807/NJ 8810</strain>
        <tissue evidence="1">Young leaf</tissue>
    </source>
</reference>
<keyword evidence="2" id="KW-1185">Reference proteome</keyword>
<comment type="caution">
    <text evidence="1">The sequence shown here is derived from an EMBL/GenBank/DDBJ whole genome shotgun (WGS) entry which is preliminary data.</text>
</comment>